<evidence type="ECO:0000313" key="2">
    <source>
        <dbReference type="EMBL" id="MEB3344600.1"/>
    </source>
</evidence>
<proteinExistence type="predicted"/>
<sequence>MNITYSTELMRNYKQSEVISPQKKFQALQTDLGEALLFSIGTDGVFYLIQQSSGQDATGWQEVDLSGNLSKLLLSNATVKDFAVAENPSNGKIDLMVVITADNKDTLYISLGHSNKQGSITSDIVWTVMPYDDPSHKGISPNIADIFISNSSLGEYLVVDISESSFTPPSNFLKRYYIDPKKTTGTYWNPMVIGGDLDPGVQTRIGRKTGQRVDGTYTLGSIGGVEELLYAPLYNPFDRSAPPTITRLKMPKGASAIAVADTGDGTTDLFVSANTELYLFPADKQEDNATGTKVYSSELFQDAVELHAFKSNSEYIIWGLNRADQVFYTSCKIADILDPTKWSLPLPIITNVTKISAFINKDDDANTIFSSANNVVNISVKSPTTSIWNTQKIHLAAPPSAKADSFSSYTTRVQLNDGKNNPLANTEVLVAASSPIPVYINHIYYNVNATPIPVTSDNLGSITIVEAIGGLDSTTITISQKGGASVTINPMKNPIEKSVSLDTKEKLKNAVIKNPDGTTKPLISTSISDADLESVASANKNLASAYTSVTTNLAKRVMLSETTIPVLQMSSGETVSTIATDIGDIFNWLKSGIEHTIEIVKDEITGIWHFIVKIAGEFYRGVLDTIEAVAGAVRWVYNIIKVAIEDLLKFLEFLFEWKDITRTKEVLKNLLKNYLQHEADQIEVVKEEINEQINKLVSTINGWAGIDDWNGLGAAASSPTNSSSTPNKNSSAPGNLLSFHTTNNAQNIVQKNSNGPLNPGTSLIDTLIEALKKESVVIDAVFDQLKTLSTEYDKLDLGTILKRIIAIIADGVLESAEVVIDAMLDIVYELINAVLDALDTDIYIPVVSDILKDFGIPSLSFLDLFCWVSAVPVTLAYKIAEGAAPFPDNNTTTFLKTAKTWKSIEEAFAKGQNLRSTNKDLITIPDSAKTAIFVSGHAASGFFTLMSCFISTFEAEAETGENPFSIPSAILGVLAAGTNGIAGVLVPKAPVKNTIVSWVSKATTASVILAKLIFSGPAQKKFGAASGTMKILKAADGRATGAIVNSILVIPALACTCWHFYELAQQPASSTRSAAIIDETANLTSYISRISYAVAVNDPDPETKQIPIAVMVVANVATSGLQTAEAIVGAPNEMEMV</sequence>
<evidence type="ECO:0000256" key="1">
    <source>
        <dbReference type="SAM" id="MobiDB-lite"/>
    </source>
</evidence>
<organism evidence="2 3">
    <name type="scientific">Aquimarina gracilis</name>
    <dbReference type="NCBI Taxonomy" id="874422"/>
    <lineage>
        <taxon>Bacteria</taxon>
        <taxon>Pseudomonadati</taxon>
        <taxon>Bacteroidota</taxon>
        <taxon>Flavobacteriia</taxon>
        <taxon>Flavobacteriales</taxon>
        <taxon>Flavobacteriaceae</taxon>
        <taxon>Aquimarina</taxon>
    </lineage>
</organism>
<dbReference type="EMBL" id="JAYKLX010000002">
    <property type="protein sequence ID" value="MEB3344600.1"/>
    <property type="molecule type" value="Genomic_DNA"/>
</dbReference>
<feature type="region of interest" description="Disordered" evidence="1">
    <location>
        <begin position="716"/>
        <end position="736"/>
    </location>
</feature>
<comment type="caution">
    <text evidence="2">The sequence shown here is derived from an EMBL/GenBank/DDBJ whole genome shotgun (WGS) entry which is preliminary data.</text>
</comment>
<name>A0ABU5ZR99_9FLAO</name>
<accession>A0ABU5ZR99</accession>
<keyword evidence="3" id="KW-1185">Reference proteome</keyword>
<protein>
    <submittedName>
        <fullName evidence="2">Uncharacterized protein</fullName>
    </submittedName>
</protein>
<feature type="compositionally biased region" description="Low complexity" evidence="1">
    <location>
        <begin position="716"/>
        <end position="733"/>
    </location>
</feature>
<reference evidence="2 3" key="1">
    <citation type="journal article" date="2013" name="Int. J. Syst. Evol. Microbiol.">
        <title>Aquimarina gracilis sp. nov., isolated from the gut microflora of a mussel, Mytilus coruscus, and emended description of Aquimarina spongiae.</title>
        <authorList>
            <person name="Park S.C."/>
            <person name="Choe H.N."/>
            <person name="Baik K.S."/>
            <person name="Seong C.N."/>
        </authorList>
    </citation>
    <scope>NUCLEOTIDE SEQUENCE [LARGE SCALE GENOMIC DNA]</scope>
    <source>
        <strain evidence="2 3">PSC32</strain>
    </source>
</reference>
<dbReference type="Proteomes" id="UP001327027">
    <property type="component" value="Unassembled WGS sequence"/>
</dbReference>
<gene>
    <name evidence="2" type="ORF">U6A24_03955</name>
</gene>
<evidence type="ECO:0000313" key="3">
    <source>
        <dbReference type="Proteomes" id="UP001327027"/>
    </source>
</evidence>
<dbReference type="RefSeq" id="WP_324178641.1">
    <property type="nucleotide sequence ID" value="NZ_BAABAW010000003.1"/>
</dbReference>